<organism evidence="1">
    <name type="scientific">Pithovirus LCPAC103</name>
    <dbReference type="NCBI Taxonomy" id="2506588"/>
    <lineage>
        <taxon>Viruses</taxon>
        <taxon>Pithoviruses</taxon>
    </lineage>
</organism>
<protein>
    <submittedName>
        <fullName evidence="1">Uncharacterized protein</fullName>
    </submittedName>
</protein>
<name>A0A481Z5X1_9VIRU</name>
<dbReference type="EMBL" id="MK500489">
    <property type="protein sequence ID" value="QBK90480.1"/>
    <property type="molecule type" value="Genomic_DNA"/>
</dbReference>
<accession>A0A481Z5X1</accession>
<gene>
    <name evidence="1" type="ORF">LCPAC103_01610</name>
</gene>
<proteinExistence type="predicted"/>
<sequence length="118" mass="13779">MSSLSIRDLTEADKTFMLEQLDGTGKYAGDVPAALSILEVLTGKYWVKYRRNNNFEYYDEINIHEWGTYNILTEFEGNLMSDGIEKVSEFLDRLKEHYLIGHKTKTAIETNYSQWLKL</sequence>
<reference evidence="1" key="1">
    <citation type="journal article" date="2019" name="MBio">
        <title>Virus Genomes from Deep Sea Sediments Expand the Ocean Megavirome and Support Independent Origins of Viral Gigantism.</title>
        <authorList>
            <person name="Backstrom D."/>
            <person name="Yutin N."/>
            <person name="Jorgensen S.L."/>
            <person name="Dharamshi J."/>
            <person name="Homa F."/>
            <person name="Zaremba-Niedwiedzka K."/>
            <person name="Spang A."/>
            <person name="Wolf Y.I."/>
            <person name="Koonin E.V."/>
            <person name="Ettema T.J."/>
        </authorList>
    </citation>
    <scope>NUCLEOTIDE SEQUENCE</scope>
</reference>
<evidence type="ECO:0000313" key="1">
    <source>
        <dbReference type="EMBL" id="QBK90480.1"/>
    </source>
</evidence>